<feature type="compositionally biased region" description="Basic and acidic residues" evidence="1">
    <location>
        <begin position="144"/>
        <end position="154"/>
    </location>
</feature>
<gene>
    <name evidence="2" type="ORF">g.715</name>
</gene>
<accession>A0A1B6EIB5</accession>
<feature type="compositionally biased region" description="Low complexity" evidence="1">
    <location>
        <begin position="78"/>
        <end position="90"/>
    </location>
</feature>
<evidence type="ECO:0000313" key="2">
    <source>
        <dbReference type="EMBL" id="JAS37658.1"/>
    </source>
</evidence>
<name>A0A1B6EIB5_9HEMI</name>
<feature type="non-terminal residue" evidence="2">
    <location>
        <position position="1"/>
    </location>
</feature>
<feature type="region of interest" description="Disordered" evidence="1">
    <location>
        <begin position="73"/>
        <end position="110"/>
    </location>
</feature>
<feature type="compositionally biased region" description="Low complexity" evidence="1">
    <location>
        <begin position="20"/>
        <end position="36"/>
    </location>
</feature>
<feature type="non-terminal residue" evidence="2">
    <location>
        <position position="173"/>
    </location>
</feature>
<proteinExistence type="predicted"/>
<reference evidence="2" key="1">
    <citation type="submission" date="2015-11" db="EMBL/GenBank/DDBJ databases">
        <title>De novo transcriptome assembly of four potential Pierce s Disease insect vectors from Arizona vineyards.</title>
        <authorList>
            <person name="Tassone E.E."/>
        </authorList>
    </citation>
    <scope>NUCLEOTIDE SEQUENCE</scope>
</reference>
<evidence type="ECO:0000256" key="1">
    <source>
        <dbReference type="SAM" id="MobiDB-lite"/>
    </source>
</evidence>
<sequence length="173" mass="19869">TILPSNQTYFSQLVNDFTTQSSLTEPTTTTTTAPTTERPKRPFRGRYRDRTQQNTNTQATTTITKRYPNQYRKRQRITTTTTTTSTTPSPERSRNDYEEEYDSNRVSQHEYTLYNDAKKDTSKEPVKIITPIPNLAFVQIPSSKDYDNQDDRESIQATLIPLSTLSPDSNQAT</sequence>
<feature type="compositionally biased region" description="Polar residues" evidence="1">
    <location>
        <begin position="155"/>
        <end position="173"/>
    </location>
</feature>
<feature type="region of interest" description="Disordered" evidence="1">
    <location>
        <begin position="141"/>
        <end position="173"/>
    </location>
</feature>
<dbReference type="EMBL" id="GECZ01032111">
    <property type="protein sequence ID" value="JAS37658.1"/>
    <property type="molecule type" value="Transcribed_RNA"/>
</dbReference>
<protein>
    <submittedName>
        <fullName evidence="2">Uncharacterized protein</fullName>
    </submittedName>
</protein>
<organism evidence="2">
    <name type="scientific">Cuerna arida</name>
    <dbReference type="NCBI Taxonomy" id="1464854"/>
    <lineage>
        <taxon>Eukaryota</taxon>
        <taxon>Metazoa</taxon>
        <taxon>Ecdysozoa</taxon>
        <taxon>Arthropoda</taxon>
        <taxon>Hexapoda</taxon>
        <taxon>Insecta</taxon>
        <taxon>Pterygota</taxon>
        <taxon>Neoptera</taxon>
        <taxon>Paraneoptera</taxon>
        <taxon>Hemiptera</taxon>
        <taxon>Auchenorrhyncha</taxon>
        <taxon>Membracoidea</taxon>
        <taxon>Cicadellidae</taxon>
        <taxon>Cicadellinae</taxon>
        <taxon>Proconiini</taxon>
        <taxon>Cuerna</taxon>
    </lineage>
</organism>
<feature type="region of interest" description="Disordered" evidence="1">
    <location>
        <begin position="20"/>
        <end position="57"/>
    </location>
</feature>
<dbReference type="AlphaFoldDB" id="A0A1B6EIB5"/>